<comment type="caution">
    <text evidence="2">The sequence shown here is derived from an EMBL/GenBank/DDBJ whole genome shotgun (WGS) entry which is preliminary data.</text>
</comment>
<dbReference type="PANTHER" id="PTHR34776:SF1">
    <property type="entry name" value="F17F16.3 PROTEIN"/>
    <property type="match status" value="1"/>
</dbReference>
<dbReference type="EMBL" id="LUEZ02000096">
    <property type="protein sequence ID" value="RDB14588.1"/>
    <property type="molecule type" value="Genomic_DNA"/>
</dbReference>
<gene>
    <name evidence="2" type="ORF">Hypma_016467</name>
</gene>
<feature type="compositionally biased region" description="Basic and acidic residues" evidence="1">
    <location>
        <begin position="80"/>
        <end position="90"/>
    </location>
</feature>
<name>A0A369IXZ9_HYPMA</name>
<dbReference type="OrthoDB" id="1028014at2759"/>
<sequence>MPTTRHQAALQEEEEKKSHETLVEETKKEEEAEIGDKRDVKEVTKTEEDEPPNKRPKAEPDTAEDVEKHVKSGKGHVRHGKEPEHHEPAHHEKHHAKHTKEKKHVPQTGTIERGHVYFFYRPRVQIEEAHSLDDVRNLHMLLVPRPPEFTIHAHEPGKTDIEEPEEAEMHILEEGADVIPASEALDEPKKHYRVVTIGKKHLPDPEHGGAGKGPKETFWATVTSVGDDLHALEKGLGPQTYETKTRGSRHEEPARLAARGAYAIVNNLPHVPSARTTHFGYHISHPSEIGEVQKELGISTAASFVLQVKNPLAPAATPQQAHMKGADYPEYLLHGVFAAGSKGRESYGLRFASCETPELLDYKGAQLLFIAARSGDEGLEVSLGEGRGKALHELEEKEGQDESVKMVFRELAMDSKTFPAEPLKGHWI</sequence>
<protein>
    <submittedName>
        <fullName evidence="2">Uncharacterized protein</fullName>
    </submittedName>
</protein>
<accession>A0A369IXZ9</accession>
<feature type="compositionally biased region" description="Basic residues" evidence="1">
    <location>
        <begin position="91"/>
        <end position="104"/>
    </location>
</feature>
<feature type="region of interest" description="Disordered" evidence="1">
    <location>
        <begin position="1"/>
        <end position="104"/>
    </location>
</feature>
<evidence type="ECO:0000256" key="1">
    <source>
        <dbReference type="SAM" id="MobiDB-lite"/>
    </source>
</evidence>
<evidence type="ECO:0000313" key="3">
    <source>
        <dbReference type="Proteomes" id="UP000076154"/>
    </source>
</evidence>
<organism evidence="2 3">
    <name type="scientific">Hypsizygus marmoreus</name>
    <name type="common">White beech mushroom</name>
    <name type="synonym">Agaricus marmoreus</name>
    <dbReference type="NCBI Taxonomy" id="39966"/>
    <lineage>
        <taxon>Eukaryota</taxon>
        <taxon>Fungi</taxon>
        <taxon>Dikarya</taxon>
        <taxon>Basidiomycota</taxon>
        <taxon>Agaricomycotina</taxon>
        <taxon>Agaricomycetes</taxon>
        <taxon>Agaricomycetidae</taxon>
        <taxon>Agaricales</taxon>
        <taxon>Tricholomatineae</taxon>
        <taxon>Lyophyllaceae</taxon>
        <taxon>Hypsizygus</taxon>
    </lineage>
</organism>
<dbReference type="PANTHER" id="PTHR34776">
    <property type="entry name" value="F17F16.3 PROTEIN"/>
    <property type="match status" value="1"/>
</dbReference>
<reference evidence="2" key="1">
    <citation type="submission" date="2018-04" db="EMBL/GenBank/DDBJ databases">
        <title>Whole genome sequencing of Hypsizygus marmoreus.</title>
        <authorList>
            <person name="Choi I.-G."/>
            <person name="Min B."/>
            <person name="Kim J.-G."/>
            <person name="Kim S."/>
            <person name="Oh Y.-L."/>
            <person name="Kong W.-S."/>
            <person name="Park H."/>
            <person name="Jeong J."/>
            <person name="Song E.-S."/>
        </authorList>
    </citation>
    <scope>NUCLEOTIDE SEQUENCE [LARGE SCALE GENOMIC DNA]</scope>
    <source>
        <strain evidence="2">51987-8</strain>
    </source>
</reference>
<keyword evidence="3" id="KW-1185">Reference proteome</keyword>
<dbReference type="Proteomes" id="UP000076154">
    <property type="component" value="Unassembled WGS sequence"/>
</dbReference>
<evidence type="ECO:0000313" key="2">
    <source>
        <dbReference type="EMBL" id="RDB14588.1"/>
    </source>
</evidence>
<proteinExistence type="predicted"/>
<dbReference type="InParanoid" id="A0A369IXZ9"/>
<dbReference type="AlphaFoldDB" id="A0A369IXZ9"/>
<dbReference type="STRING" id="39966.A0A369IXZ9"/>
<feature type="compositionally biased region" description="Basic and acidic residues" evidence="1">
    <location>
        <begin position="14"/>
        <end position="70"/>
    </location>
</feature>